<gene>
    <name evidence="3" type="ORF">PCAL00307_LOCUS14960</name>
    <name evidence="4" type="ORF">PECAL_1P05920</name>
</gene>
<evidence type="ECO:0000313" key="4">
    <source>
        <dbReference type="EMBL" id="CAH0364238.1"/>
    </source>
</evidence>
<sequence length="459" mass="50636">MELDRTPPPQQPKPKRRSHHSARLPDDCLKKLFEFAPLSSLLHTLLVSTPWRENALDDPRWDPILPPPALRAPSQWLRPSTRAERCIYARYYARYLLVLDNWRRAVLDDEGAVTTARGRTTALDGWFALAPWAKTGMRGGRPLAWLRHAVWLPEAARATDRLRRSARLPPRSRDQERCAFFNENHEDEQQEEGPLPLPVLPAAALRRLETEGLTSAFSAGAAAVADRLERERQPPLSQTSVTVAYAHGNASEDPQLWGNVDQILWGCATIGAQFLSAYFGPGSSITLARRHIPGLAVGEAQNVASFRVEEPPGDSVRVVVTGGRIVDEGNRGRIVTSLTPRTRVLSFLDLGPGFELAARGACAIILHAALRAVGLPLCAHTRCALNPIETAGDLASASLLCCPVCYRRLELRGVPVHNTIQAVARVSKRWRDSSAWDLGVLARWGYVDMNEAAVDLTNA</sequence>
<evidence type="ECO:0000256" key="1">
    <source>
        <dbReference type="SAM" id="MobiDB-lite"/>
    </source>
</evidence>
<feature type="compositionally biased region" description="Basic residues" evidence="1">
    <location>
        <begin position="13"/>
        <end position="22"/>
    </location>
</feature>
<evidence type="ECO:0000313" key="5">
    <source>
        <dbReference type="Proteomes" id="UP000789595"/>
    </source>
</evidence>
<accession>A0A7S3ZZW0</accession>
<dbReference type="SUPFAM" id="SSF81383">
    <property type="entry name" value="F-box domain"/>
    <property type="match status" value="1"/>
</dbReference>
<dbReference type="InterPro" id="IPR036047">
    <property type="entry name" value="F-box-like_dom_sf"/>
</dbReference>
<reference evidence="4" key="2">
    <citation type="submission" date="2021-11" db="EMBL/GenBank/DDBJ databases">
        <authorList>
            <consortium name="Genoscope - CEA"/>
            <person name="William W."/>
        </authorList>
    </citation>
    <scope>NUCLEOTIDE SEQUENCE</scope>
</reference>
<dbReference type="EMBL" id="HBIW01017355">
    <property type="protein sequence ID" value="CAE0699524.1"/>
    <property type="molecule type" value="Transcribed_RNA"/>
</dbReference>
<dbReference type="Proteomes" id="UP000789595">
    <property type="component" value="Unassembled WGS sequence"/>
</dbReference>
<feature type="compositionally biased region" description="Pro residues" evidence="1">
    <location>
        <begin position="1"/>
        <end position="12"/>
    </location>
</feature>
<feature type="region of interest" description="Disordered" evidence="1">
    <location>
        <begin position="1"/>
        <end position="22"/>
    </location>
</feature>
<feature type="domain" description="F-box" evidence="2">
    <location>
        <begin position="23"/>
        <end position="61"/>
    </location>
</feature>
<dbReference type="AlphaFoldDB" id="A0A7S3ZZW0"/>
<reference evidence="3" key="1">
    <citation type="submission" date="2021-01" db="EMBL/GenBank/DDBJ databases">
        <authorList>
            <person name="Corre E."/>
            <person name="Pelletier E."/>
            <person name="Niang G."/>
            <person name="Scheremetjew M."/>
            <person name="Finn R."/>
            <person name="Kale V."/>
            <person name="Holt S."/>
            <person name="Cochrane G."/>
            <person name="Meng A."/>
            <person name="Brown T."/>
            <person name="Cohen L."/>
        </authorList>
    </citation>
    <scope>NUCLEOTIDE SEQUENCE</scope>
    <source>
        <strain evidence="3">CCMP1756</strain>
    </source>
</reference>
<dbReference type="EMBL" id="CAKKNE010000001">
    <property type="protein sequence ID" value="CAH0364238.1"/>
    <property type="molecule type" value="Genomic_DNA"/>
</dbReference>
<dbReference type="Pfam" id="PF00646">
    <property type="entry name" value="F-box"/>
    <property type="match status" value="1"/>
</dbReference>
<proteinExistence type="predicted"/>
<protein>
    <recommendedName>
        <fullName evidence="2">F-box domain-containing protein</fullName>
    </recommendedName>
</protein>
<name>A0A7S3ZZW0_9STRA</name>
<keyword evidence="5" id="KW-1185">Reference proteome</keyword>
<dbReference type="InterPro" id="IPR001810">
    <property type="entry name" value="F-box_dom"/>
</dbReference>
<evidence type="ECO:0000313" key="3">
    <source>
        <dbReference type="EMBL" id="CAE0699524.1"/>
    </source>
</evidence>
<organism evidence="3">
    <name type="scientific">Pelagomonas calceolata</name>
    <dbReference type="NCBI Taxonomy" id="35677"/>
    <lineage>
        <taxon>Eukaryota</taxon>
        <taxon>Sar</taxon>
        <taxon>Stramenopiles</taxon>
        <taxon>Ochrophyta</taxon>
        <taxon>Pelagophyceae</taxon>
        <taxon>Pelagomonadales</taxon>
        <taxon>Pelagomonadaceae</taxon>
        <taxon>Pelagomonas</taxon>
    </lineage>
</organism>
<evidence type="ECO:0000259" key="2">
    <source>
        <dbReference type="Pfam" id="PF00646"/>
    </source>
</evidence>